<evidence type="ECO:0000313" key="2">
    <source>
        <dbReference type="EMBL" id="PYI20018.1"/>
    </source>
</evidence>
<dbReference type="SUPFAM" id="SSF51556">
    <property type="entry name" value="Metallo-dependent hydrolases"/>
    <property type="match status" value="1"/>
</dbReference>
<protein>
    <submittedName>
        <fullName evidence="2">TatD DNase</fullName>
    </submittedName>
</protein>
<proteinExistence type="predicted"/>
<dbReference type="Gene3D" id="3.20.20.140">
    <property type="entry name" value="Metal-dependent hydrolases"/>
    <property type="match status" value="1"/>
</dbReference>
<dbReference type="OMA" id="VPCFGWH"/>
<feature type="region of interest" description="Disordered" evidence="1">
    <location>
        <begin position="170"/>
        <end position="197"/>
    </location>
</feature>
<dbReference type="PANTHER" id="PTHR47345">
    <property type="entry name" value="CUT9-INTERACTING PROTEIN SCN1"/>
    <property type="match status" value="1"/>
</dbReference>
<dbReference type="InterPro" id="IPR053044">
    <property type="entry name" value="Metallo-hydrolase/TatD-type"/>
</dbReference>
<dbReference type="Proteomes" id="UP000249829">
    <property type="component" value="Unassembled WGS sequence"/>
</dbReference>
<accession>A0A2V5H702</accession>
<dbReference type="PANTHER" id="PTHR47345:SF1">
    <property type="entry name" value="CUT9-INTERACTING PROTEIN SCN1"/>
    <property type="match status" value="1"/>
</dbReference>
<name>A0A2V5H702_ASPV1</name>
<organism evidence="2 3">
    <name type="scientific">Aspergillus violaceofuscus (strain CBS 115571)</name>
    <dbReference type="NCBI Taxonomy" id="1450538"/>
    <lineage>
        <taxon>Eukaryota</taxon>
        <taxon>Fungi</taxon>
        <taxon>Dikarya</taxon>
        <taxon>Ascomycota</taxon>
        <taxon>Pezizomycotina</taxon>
        <taxon>Eurotiomycetes</taxon>
        <taxon>Eurotiomycetidae</taxon>
        <taxon>Eurotiales</taxon>
        <taxon>Aspergillaceae</taxon>
        <taxon>Aspergillus</taxon>
    </lineage>
</organism>
<dbReference type="InterPro" id="IPR001130">
    <property type="entry name" value="TatD-like"/>
</dbReference>
<dbReference type="GO" id="GO:0016788">
    <property type="term" value="F:hydrolase activity, acting on ester bonds"/>
    <property type="evidence" value="ECO:0007669"/>
    <property type="project" value="InterPro"/>
</dbReference>
<evidence type="ECO:0000256" key="1">
    <source>
        <dbReference type="SAM" id="MobiDB-lite"/>
    </source>
</evidence>
<dbReference type="InterPro" id="IPR032466">
    <property type="entry name" value="Metal_Hydrolase"/>
</dbReference>
<sequence>MSDTKHNDEFPWHLGVYDAHCHPTDTMSSIGTIPQMKATTLTVMATRGEDQDLVLETARSLSKNENEPTGTKLPPVLPCFGWHPWFSHQILDDVTDSAEPDGSPRDDRKAQHYKKVLTPVPEDDFIASLPDPKPLSQLIAETRSRLEAYPSSLVGEIGLDRAFRLPNAWTSDDQQKRDEAVTPGSREGRTLSPHRVQLSHQKAVLEAQLRLAGELGRPVSVHSVQAHGAVFDLFKKLWSGHEKKQVSRRERHRRQNEWNSSAESDEEIQKRSDSAQAKKRPLPFPPQICMHSYSGPVEPLKQFLHPSNPSVVYFSFSAVINFSNPSSQKVMDVIKALPDDRILIESDLHTAGPQMDELLEQISRQICELRGWPLEHGVQQFADNWKRYIYGLIRDQ</sequence>
<dbReference type="AlphaFoldDB" id="A0A2V5H702"/>
<dbReference type="Pfam" id="PF01026">
    <property type="entry name" value="TatD_DNase"/>
    <property type="match status" value="1"/>
</dbReference>
<feature type="region of interest" description="Disordered" evidence="1">
    <location>
        <begin position="244"/>
        <end position="281"/>
    </location>
</feature>
<gene>
    <name evidence="2" type="ORF">BO99DRAFT_122180</name>
</gene>
<reference evidence="2 3" key="1">
    <citation type="submission" date="2018-02" db="EMBL/GenBank/DDBJ databases">
        <title>The genomes of Aspergillus section Nigri reveals drivers in fungal speciation.</title>
        <authorList>
            <consortium name="DOE Joint Genome Institute"/>
            <person name="Vesth T.C."/>
            <person name="Nybo J."/>
            <person name="Theobald S."/>
            <person name="Brandl J."/>
            <person name="Frisvad J.C."/>
            <person name="Nielsen K.F."/>
            <person name="Lyhne E.K."/>
            <person name="Kogle M.E."/>
            <person name="Kuo A."/>
            <person name="Riley R."/>
            <person name="Clum A."/>
            <person name="Nolan M."/>
            <person name="Lipzen A."/>
            <person name="Salamov A."/>
            <person name="Henrissat B."/>
            <person name="Wiebenga A."/>
            <person name="De vries R.P."/>
            <person name="Grigoriev I.V."/>
            <person name="Mortensen U.H."/>
            <person name="Andersen M.R."/>
            <person name="Baker S.E."/>
        </authorList>
    </citation>
    <scope>NUCLEOTIDE SEQUENCE [LARGE SCALE GENOMIC DNA]</scope>
    <source>
        <strain evidence="2 3">CBS 115571</strain>
    </source>
</reference>
<keyword evidence="3" id="KW-1185">Reference proteome</keyword>
<evidence type="ECO:0000313" key="3">
    <source>
        <dbReference type="Proteomes" id="UP000249829"/>
    </source>
</evidence>
<dbReference type="EMBL" id="KZ825129">
    <property type="protein sequence ID" value="PYI20018.1"/>
    <property type="molecule type" value="Genomic_DNA"/>
</dbReference>